<reference evidence="3" key="1">
    <citation type="submission" date="2017-02" db="EMBL/GenBank/DDBJ databases">
        <title>Draft Genome Sequence of the Salt Water Bacterium Oceanospirillum linum ATCC 11336.</title>
        <authorList>
            <person name="Trachtenberg A.M."/>
            <person name="Carney J.G."/>
            <person name="Linnane J.D."/>
            <person name="Rheaume B.A."/>
            <person name="Pitts N.L."/>
            <person name="Mykles D.L."/>
            <person name="Maclea K.S."/>
        </authorList>
    </citation>
    <scope>NUCLEOTIDE SEQUENCE [LARGE SCALE GENOMIC DNA]</scope>
    <source>
        <strain evidence="3">ATCC 11336</strain>
    </source>
</reference>
<evidence type="ECO:0000256" key="1">
    <source>
        <dbReference type="ARBA" id="ARBA00010751"/>
    </source>
</evidence>
<organism evidence="3 4">
    <name type="scientific">Oceanospirillum linum</name>
    <dbReference type="NCBI Taxonomy" id="966"/>
    <lineage>
        <taxon>Bacteria</taxon>
        <taxon>Pseudomonadati</taxon>
        <taxon>Pseudomonadota</taxon>
        <taxon>Gammaproteobacteria</taxon>
        <taxon>Oceanospirillales</taxon>
        <taxon>Oceanospirillaceae</taxon>
        <taxon>Oceanospirillum</taxon>
    </lineage>
</organism>
<dbReference type="EMBL" id="MTSD02000007">
    <property type="protein sequence ID" value="OOV86373.1"/>
    <property type="molecule type" value="Genomic_DNA"/>
</dbReference>
<evidence type="ECO:0000313" key="3">
    <source>
        <dbReference type="EMBL" id="OOV86373.1"/>
    </source>
</evidence>
<dbReference type="STRING" id="966.BTA35_0213875"/>
<dbReference type="Gene3D" id="3.30.110.70">
    <property type="entry name" value="Hypothetical protein apc22750. Chain B"/>
    <property type="match status" value="1"/>
</dbReference>
<proteinExistence type="inferred from homology"/>
<keyword evidence="4" id="KW-1185">Reference proteome</keyword>
<comment type="caution">
    <text evidence="3">The sequence shown here is derived from an EMBL/GenBank/DDBJ whole genome shotgun (WGS) entry which is preliminary data.</text>
</comment>
<dbReference type="SUPFAM" id="SSF117782">
    <property type="entry name" value="YbjQ-like"/>
    <property type="match status" value="1"/>
</dbReference>
<accession>A0A1T1H961</accession>
<dbReference type="Proteomes" id="UP000190064">
    <property type="component" value="Unassembled WGS sequence"/>
</dbReference>
<dbReference type="AlphaFoldDB" id="A0A1T1H961"/>
<gene>
    <name evidence="3" type="ORF">BTA35_0213875</name>
</gene>
<evidence type="ECO:0000313" key="4">
    <source>
        <dbReference type="Proteomes" id="UP000190064"/>
    </source>
</evidence>
<dbReference type="HAMAP" id="MF_00338">
    <property type="entry name" value="UPF0145"/>
    <property type="match status" value="1"/>
</dbReference>
<dbReference type="PANTHER" id="PTHR34068:SF1">
    <property type="entry name" value="UPF0145 PROTEIN YBJQ"/>
    <property type="match status" value="1"/>
</dbReference>
<protein>
    <recommendedName>
        <fullName evidence="2">UPF0145 protein BTA35_0213875</fullName>
    </recommendedName>
</protein>
<evidence type="ECO:0000256" key="2">
    <source>
        <dbReference type="HAMAP-Rule" id="MF_00338"/>
    </source>
</evidence>
<name>A0A1T1H961_OCELI</name>
<dbReference type="InterPro" id="IPR035439">
    <property type="entry name" value="UPF0145_dom_sf"/>
</dbReference>
<dbReference type="PANTHER" id="PTHR34068">
    <property type="entry name" value="UPF0145 PROTEIN YBJQ"/>
    <property type="match status" value="1"/>
</dbReference>
<dbReference type="Pfam" id="PF01906">
    <property type="entry name" value="YbjQ_1"/>
    <property type="match status" value="1"/>
</dbReference>
<dbReference type="InterPro" id="IPR002765">
    <property type="entry name" value="UPF0145_YbjQ-like"/>
</dbReference>
<sequence length="109" mass="11371">MTTTPEVDGYRVVKNLGIIGAECAFGMNVFKDLFSSVSDIVGGRSGAIQSTLRDARTASLTDLKREAYQKGANAVIGVSLDYSEFSGGGKSMLFVAVTGTAVVIEALAE</sequence>
<comment type="similarity">
    <text evidence="1 2">Belongs to the UPF0145 family.</text>
</comment>